<evidence type="ECO:0000313" key="1">
    <source>
        <dbReference type="EnsemblPlants" id="OGLUM02G14110.2"/>
    </source>
</evidence>
<dbReference type="AlphaFoldDB" id="A0A0D9YR85"/>
<dbReference type="EnsemblPlants" id="OGLUM02G14110.2">
    <property type="protein sequence ID" value="OGLUM02G14110.2"/>
    <property type="gene ID" value="OGLUM02G14110"/>
</dbReference>
<protein>
    <submittedName>
        <fullName evidence="1">Uncharacterized protein</fullName>
    </submittedName>
</protein>
<dbReference type="HOGENOM" id="CLU_2744116_0_0_1"/>
<evidence type="ECO:0000313" key="2">
    <source>
        <dbReference type="Proteomes" id="UP000026961"/>
    </source>
</evidence>
<reference evidence="1" key="1">
    <citation type="submission" date="2015-04" db="UniProtKB">
        <authorList>
            <consortium name="EnsemblPlants"/>
        </authorList>
    </citation>
    <scope>IDENTIFICATION</scope>
</reference>
<sequence length="81" mass="9560">MRKAKGYLEEEINRPAQRFDRPPGNLVTERRRVVVFRQIDRHVSFVRVPRLFNSRCMRTRKQDHFHTVPSSVTSLVGATPQ</sequence>
<name>A0A0D9YR85_9ORYZ</name>
<organism evidence="1">
    <name type="scientific">Oryza glumipatula</name>
    <dbReference type="NCBI Taxonomy" id="40148"/>
    <lineage>
        <taxon>Eukaryota</taxon>
        <taxon>Viridiplantae</taxon>
        <taxon>Streptophyta</taxon>
        <taxon>Embryophyta</taxon>
        <taxon>Tracheophyta</taxon>
        <taxon>Spermatophyta</taxon>
        <taxon>Magnoliopsida</taxon>
        <taxon>Liliopsida</taxon>
        <taxon>Poales</taxon>
        <taxon>Poaceae</taxon>
        <taxon>BOP clade</taxon>
        <taxon>Oryzoideae</taxon>
        <taxon>Oryzeae</taxon>
        <taxon>Oryzinae</taxon>
        <taxon>Oryza</taxon>
    </lineage>
</organism>
<accession>A0A0D9YR85</accession>
<dbReference type="Gramene" id="OGLUM02G14110.2">
    <property type="protein sequence ID" value="OGLUM02G14110.2"/>
    <property type="gene ID" value="OGLUM02G14110"/>
</dbReference>
<proteinExistence type="predicted"/>
<reference evidence="1" key="2">
    <citation type="submission" date="2018-05" db="EMBL/GenBank/DDBJ databases">
        <title>OgluRS3 (Oryza glumaepatula Reference Sequence Version 3).</title>
        <authorList>
            <person name="Zhang J."/>
            <person name="Kudrna D."/>
            <person name="Lee S."/>
            <person name="Talag J."/>
            <person name="Welchert J."/>
            <person name="Wing R.A."/>
        </authorList>
    </citation>
    <scope>NUCLEOTIDE SEQUENCE [LARGE SCALE GENOMIC DNA]</scope>
</reference>
<keyword evidence="2" id="KW-1185">Reference proteome</keyword>
<dbReference type="Proteomes" id="UP000026961">
    <property type="component" value="Chromosome 2"/>
</dbReference>